<dbReference type="GeneID" id="20206758"/>
<keyword evidence="3" id="KW-1185">Reference proteome</keyword>
<proteinExistence type="predicted"/>
<evidence type="ECO:0000313" key="3">
    <source>
        <dbReference type="Proteomes" id="UP000015101"/>
    </source>
</evidence>
<protein>
    <submittedName>
        <fullName evidence="1 2">Uncharacterized protein</fullName>
    </submittedName>
</protein>
<dbReference type="RefSeq" id="XP_009024792.1">
    <property type="nucleotide sequence ID" value="XM_009026544.1"/>
</dbReference>
<name>T1FD59_HELRO</name>
<evidence type="ECO:0000313" key="1">
    <source>
        <dbReference type="EMBL" id="ESN97002.1"/>
    </source>
</evidence>
<dbReference type="KEGG" id="hro:HELRODRAFT_178435"/>
<evidence type="ECO:0000313" key="2">
    <source>
        <dbReference type="EnsemblMetazoa" id="HelroP178435"/>
    </source>
</evidence>
<dbReference type="EnsemblMetazoa" id="HelroT178435">
    <property type="protein sequence ID" value="HelroP178435"/>
    <property type="gene ID" value="HelroG178435"/>
</dbReference>
<dbReference type="InParanoid" id="T1FD59"/>
<dbReference type="HOGENOM" id="CLU_1877674_0_0_1"/>
<reference evidence="1 3" key="2">
    <citation type="journal article" date="2013" name="Nature">
        <title>Insights into bilaterian evolution from three spiralian genomes.</title>
        <authorList>
            <person name="Simakov O."/>
            <person name="Marletaz F."/>
            <person name="Cho S.J."/>
            <person name="Edsinger-Gonzales E."/>
            <person name="Havlak P."/>
            <person name="Hellsten U."/>
            <person name="Kuo D.H."/>
            <person name="Larsson T."/>
            <person name="Lv J."/>
            <person name="Arendt D."/>
            <person name="Savage R."/>
            <person name="Osoegawa K."/>
            <person name="de Jong P."/>
            <person name="Grimwood J."/>
            <person name="Chapman J.A."/>
            <person name="Shapiro H."/>
            <person name="Aerts A."/>
            <person name="Otillar R.P."/>
            <person name="Terry A.Y."/>
            <person name="Boore J.L."/>
            <person name="Grigoriev I.V."/>
            <person name="Lindberg D.R."/>
            <person name="Seaver E.C."/>
            <person name="Weisblat D.A."/>
            <person name="Putnam N.H."/>
            <person name="Rokhsar D.S."/>
        </authorList>
    </citation>
    <scope>NUCLEOTIDE SEQUENCE</scope>
</reference>
<dbReference type="Proteomes" id="UP000015101">
    <property type="component" value="Unassembled WGS sequence"/>
</dbReference>
<dbReference type="EMBL" id="AMQM01006442">
    <property type="status" value="NOT_ANNOTATED_CDS"/>
    <property type="molecule type" value="Genomic_DNA"/>
</dbReference>
<dbReference type="EMBL" id="KB097456">
    <property type="protein sequence ID" value="ESN97002.1"/>
    <property type="molecule type" value="Genomic_DNA"/>
</dbReference>
<reference evidence="2" key="3">
    <citation type="submission" date="2015-06" db="UniProtKB">
        <authorList>
            <consortium name="EnsemblMetazoa"/>
        </authorList>
    </citation>
    <scope>IDENTIFICATION</scope>
</reference>
<reference evidence="3" key="1">
    <citation type="submission" date="2012-12" db="EMBL/GenBank/DDBJ databases">
        <authorList>
            <person name="Hellsten U."/>
            <person name="Grimwood J."/>
            <person name="Chapman J.A."/>
            <person name="Shapiro H."/>
            <person name="Aerts A."/>
            <person name="Otillar R.P."/>
            <person name="Terry A.Y."/>
            <person name="Boore J.L."/>
            <person name="Simakov O."/>
            <person name="Marletaz F."/>
            <person name="Cho S.-J."/>
            <person name="Edsinger-Gonzales E."/>
            <person name="Havlak P."/>
            <person name="Kuo D.-H."/>
            <person name="Larsson T."/>
            <person name="Lv J."/>
            <person name="Arendt D."/>
            <person name="Savage R."/>
            <person name="Osoegawa K."/>
            <person name="de Jong P."/>
            <person name="Lindberg D.R."/>
            <person name="Seaver E.C."/>
            <person name="Weisblat D.A."/>
            <person name="Putnam N.H."/>
            <person name="Grigoriev I.V."/>
            <person name="Rokhsar D.S."/>
        </authorList>
    </citation>
    <scope>NUCLEOTIDE SEQUENCE</scope>
</reference>
<organism evidence="2 3">
    <name type="scientific">Helobdella robusta</name>
    <name type="common">Californian leech</name>
    <dbReference type="NCBI Taxonomy" id="6412"/>
    <lineage>
        <taxon>Eukaryota</taxon>
        <taxon>Metazoa</taxon>
        <taxon>Spiralia</taxon>
        <taxon>Lophotrochozoa</taxon>
        <taxon>Annelida</taxon>
        <taxon>Clitellata</taxon>
        <taxon>Hirudinea</taxon>
        <taxon>Rhynchobdellida</taxon>
        <taxon>Glossiphoniidae</taxon>
        <taxon>Helobdella</taxon>
    </lineage>
</organism>
<dbReference type="AlphaFoldDB" id="T1FD59"/>
<gene>
    <name evidence="2" type="primary">20206758</name>
    <name evidence="1" type="ORF">HELRODRAFT_178435</name>
</gene>
<accession>T1FD59</accession>
<dbReference type="CTD" id="20206758"/>
<sequence>MTNIIHNKEYFKRFYIQAVDAALEFLKTRFKSEGFLFAQNVKNSDLNALNLQDQDVKVLKLLKYYENDTNVDRLILHLKMFRDLICHGCSNSKGNPNYAKSERSFSALCSLKTNLRSTMGQEKLNHEERYCIATEP</sequence>